<keyword evidence="3" id="KW-1185">Reference proteome</keyword>
<name>A0A8R1E874_CAEJA</name>
<dbReference type="Gene3D" id="3.15.20.10">
    <property type="entry name" value="Bactericidal permeability-increasing protein, domain 2"/>
    <property type="match status" value="1"/>
</dbReference>
<accession>A0A8R1E874</accession>
<dbReference type="Proteomes" id="UP000005237">
    <property type="component" value="Unassembled WGS sequence"/>
</dbReference>
<proteinExistence type="predicted"/>
<dbReference type="Pfam" id="PF02886">
    <property type="entry name" value="LBP_BPI_CETP_C"/>
    <property type="match status" value="1"/>
</dbReference>
<dbReference type="GO" id="GO:0008289">
    <property type="term" value="F:lipid binding"/>
    <property type="evidence" value="ECO:0007669"/>
    <property type="project" value="InterPro"/>
</dbReference>
<protein>
    <submittedName>
        <fullName evidence="2">BPI2 domain-containing protein</fullName>
    </submittedName>
</protein>
<dbReference type="InterPro" id="IPR017943">
    <property type="entry name" value="Bactericidal_perm-incr_a/b_dom"/>
</dbReference>
<evidence type="ECO:0000313" key="3">
    <source>
        <dbReference type="Proteomes" id="UP000005237"/>
    </source>
</evidence>
<organism evidence="2 3">
    <name type="scientific">Caenorhabditis japonica</name>
    <dbReference type="NCBI Taxonomy" id="281687"/>
    <lineage>
        <taxon>Eukaryota</taxon>
        <taxon>Metazoa</taxon>
        <taxon>Ecdysozoa</taxon>
        <taxon>Nematoda</taxon>
        <taxon>Chromadorea</taxon>
        <taxon>Rhabditida</taxon>
        <taxon>Rhabditina</taxon>
        <taxon>Rhabditomorpha</taxon>
        <taxon>Rhabditoidea</taxon>
        <taxon>Rhabditidae</taxon>
        <taxon>Peloderinae</taxon>
        <taxon>Caenorhabditis</taxon>
    </lineage>
</organism>
<dbReference type="EnsemblMetazoa" id="CJA29314.1">
    <property type="protein sequence ID" value="CJA29314.1"/>
    <property type="gene ID" value="WBGene00184888"/>
</dbReference>
<dbReference type="SUPFAM" id="SSF55394">
    <property type="entry name" value="Bactericidal permeability-increasing protein, BPI"/>
    <property type="match status" value="1"/>
</dbReference>
<evidence type="ECO:0000313" key="2">
    <source>
        <dbReference type="EnsemblMetazoa" id="CJA29314.1"/>
    </source>
</evidence>
<dbReference type="InterPro" id="IPR001124">
    <property type="entry name" value="Lipid-bd_serum_glycop_C"/>
</dbReference>
<dbReference type="AlphaFoldDB" id="A0A8R1E874"/>
<evidence type="ECO:0000259" key="1">
    <source>
        <dbReference type="Pfam" id="PF02886"/>
    </source>
</evidence>
<reference evidence="3" key="1">
    <citation type="submission" date="2010-08" db="EMBL/GenBank/DDBJ databases">
        <authorList>
            <consortium name="Caenorhabditis japonica Sequencing Consortium"/>
            <person name="Wilson R.K."/>
        </authorList>
    </citation>
    <scope>NUCLEOTIDE SEQUENCE [LARGE SCALE GENOMIC DNA]</scope>
    <source>
        <strain evidence="3">DF5081</strain>
    </source>
</reference>
<reference evidence="2" key="2">
    <citation type="submission" date="2022-06" db="UniProtKB">
        <authorList>
            <consortium name="EnsemblMetazoa"/>
        </authorList>
    </citation>
    <scope>IDENTIFICATION</scope>
    <source>
        <strain evidence="2">DF5081</strain>
    </source>
</reference>
<feature type="domain" description="Lipid-binding serum glycoprotein C-terminal" evidence="1">
    <location>
        <begin position="2"/>
        <end position="93"/>
    </location>
</feature>
<sequence>MEIRIDALMKMKLTPKSVKGKVTIEEIQFTTRSPRVLLQEELDDAGFLSREILQRMVNDILKQGIPIPIHPLFKIVKPKLTLLPRSMLLETNFLLNEHIISQLTAETLVA</sequence>